<accession>A0AAV7QSD4</accession>
<evidence type="ECO:0000256" key="1">
    <source>
        <dbReference type="SAM" id="MobiDB-lite"/>
    </source>
</evidence>
<organism evidence="2 3">
    <name type="scientific">Pleurodeles waltl</name>
    <name type="common">Iberian ribbed newt</name>
    <dbReference type="NCBI Taxonomy" id="8319"/>
    <lineage>
        <taxon>Eukaryota</taxon>
        <taxon>Metazoa</taxon>
        <taxon>Chordata</taxon>
        <taxon>Craniata</taxon>
        <taxon>Vertebrata</taxon>
        <taxon>Euteleostomi</taxon>
        <taxon>Amphibia</taxon>
        <taxon>Batrachia</taxon>
        <taxon>Caudata</taxon>
        <taxon>Salamandroidea</taxon>
        <taxon>Salamandridae</taxon>
        <taxon>Pleurodelinae</taxon>
        <taxon>Pleurodeles</taxon>
    </lineage>
</organism>
<gene>
    <name evidence="2" type="ORF">NDU88_009725</name>
</gene>
<evidence type="ECO:0000313" key="3">
    <source>
        <dbReference type="Proteomes" id="UP001066276"/>
    </source>
</evidence>
<dbReference type="EMBL" id="JANPWB010000010">
    <property type="protein sequence ID" value="KAJ1143416.1"/>
    <property type="molecule type" value="Genomic_DNA"/>
</dbReference>
<dbReference type="Proteomes" id="UP001066276">
    <property type="component" value="Chromosome 6"/>
</dbReference>
<proteinExistence type="predicted"/>
<evidence type="ECO:0000313" key="2">
    <source>
        <dbReference type="EMBL" id="KAJ1143416.1"/>
    </source>
</evidence>
<dbReference type="AlphaFoldDB" id="A0AAV7QSD4"/>
<comment type="caution">
    <text evidence="2">The sequence shown here is derived from an EMBL/GenBank/DDBJ whole genome shotgun (WGS) entry which is preliminary data.</text>
</comment>
<feature type="compositionally biased region" description="Polar residues" evidence="1">
    <location>
        <begin position="8"/>
        <end position="17"/>
    </location>
</feature>
<protein>
    <submittedName>
        <fullName evidence="2">Uncharacterized protein</fullName>
    </submittedName>
</protein>
<sequence>MGKRKARNSPSRGNAQPNIPKLFKTPRAPSGCVADDIDILIEEVEALLTKKDKEPQKCLKNGSLSAFLKPCDKGKILTSDVIARLSPCQSKGGLHGASLSVEETQARSVLVHEIPCLNRFSALESLGPNDDLGVSNDQATSEHSIHSMQKDLLTLVVELKEVKDLKSSLAEVLSLLLSKSTSMELCNLNYHEPSTKIGLTKHLFLEKIRKNLRYSHLVPRLRQTLLHHVARVVP</sequence>
<keyword evidence="3" id="KW-1185">Reference proteome</keyword>
<feature type="region of interest" description="Disordered" evidence="1">
    <location>
        <begin position="1"/>
        <end position="27"/>
    </location>
</feature>
<reference evidence="2" key="1">
    <citation type="journal article" date="2022" name="bioRxiv">
        <title>Sequencing and chromosome-scale assembly of the giantPleurodeles waltlgenome.</title>
        <authorList>
            <person name="Brown T."/>
            <person name="Elewa A."/>
            <person name="Iarovenko S."/>
            <person name="Subramanian E."/>
            <person name="Araus A.J."/>
            <person name="Petzold A."/>
            <person name="Susuki M."/>
            <person name="Suzuki K.-i.T."/>
            <person name="Hayashi T."/>
            <person name="Toyoda A."/>
            <person name="Oliveira C."/>
            <person name="Osipova E."/>
            <person name="Leigh N.D."/>
            <person name="Simon A."/>
            <person name="Yun M.H."/>
        </authorList>
    </citation>
    <scope>NUCLEOTIDE SEQUENCE</scope>
    <source>
        <strain evidence="2">20211129_DDA</strain>
        <tissue evidence="2">Liver</tissue>
    </source>
</reference>
<name>A0AAV7QSD4_PLEWA</name>